<protein>
    <submittedName>
        <fullName evidence="2">Uncharacterized protein</fullName>
    </submittedName>
</protein>
<reference evidence="2 3" key="1">
    <citation type="journal article" date="2014" name="Curr. Biol.">
        <title>The genome of the clonal raider ant Cerapachys biroi.</title>
        <authorList>
            <person name="Oxley P.R."/>
            <person name="Ji L."/>
            <person name="Fetter-Pruneda I."/>
            <person name="McKenzie S.K."/>
            <person name="Li C."/>
            <person name="Hu H."/>
            <person name="Zhang G."/>
            <person name="Kronauer D.J."/>
        </authorList>
    </citation>
    <scope>NUCLEOTIDE SEQUENCE [LARGE SCALE GENOMIC DNA]</scope>
</reference>
<gene>
    <name evidence="2" type="ORF">X777_02564</name>
</gene>
<feature type="transmembrane region" description="Helical" evidence="1">
    <location>
        <begin position="285"/>
        <end position="304"/>
    </location>
</feature>
<feature type="transmembrane region" description="Helical" evidence="1">
    <location>
        <begin position="310"/>
        <end position="331"/>
    </location>
</feature>
<dbReference type="Proteomes" id="UP000053097">
    <property type="component" value="Unassembled WGS sequence"/>
</dbReference>
<keyword evidence="1" id="KW-0812">Transmembrane</keyword>
<sequence length="403" mass="45539">MLVCPPQPGRHVTGAVRQLVLAGQRRHLRAIDVRYPYLRRQARREVFRLPVLDAHLVRHRPLGHAGLQAGDLLAHLKVVRYLVLDRVPTVLTAVVVVVFSVAVTAVLALHLVLGQLYVVLAVPPLVDVLGVLVADSFLRIAPRIVFVLARRPLDSLLLLHLVLRAPVRFRGNRLVVIFSARLLVLVVPAEVVVAARFRQAVNGVMYQRQRIRHAELLMAAVVLLLGLVFVKLSLRRVQILLLDLVPLLLQLHVVRRHVILDAMRVVQLSLVILVSRTLLKHFRRYVIAFLCVVLVAVLAMFRAFRELFRAHVMGLVFLLAGFARCHGLIILPHWQRRRRAICAMIAILVLRLQQLVPATMNALSPLVRLSRAKRLCLRRKMGFDKGEWMGCHATASRVQRSTV</sequence>
<evidence type="ECO:0000256" key="1">
    <source>
        <dbReference type="SAM" id="Phobius"/>
    </source>
</evidence>
<name>A0A026WMZ3_OOCBI</name>
<organism evidence="2 3">
    <name type="scientific">Ooceraea biroi</name>
    <name type="common">Clonal raider ant</name>
    <name type="synonym">Cerapachys biroi</name>
    <dbReference type="NCBI Taxonomy" id="2015173"/>
    <lineage>
        <taxon>Eukaryota</taxon>
        <taxon>Metazoa</taxon>
        <taxon>Ecdysozoa</taxon>
        <taxon>Arthropoda</taxon>
        <taxon>Hexapoda</taxon>
        <taxon>Insecta</taxon>
        <taxon>Pterygota</taxon>
        <taxon>Neoptera</taxon>
        <taxon>Endopterygota</taxon>
        <taxon>Hymenoptera</taxon>
        <taxon>Apocrita</taxon>
        <taxon>Aculeata</taxon>
        <taxon>Formicoidea</taxon>
        <taxon>Formicidae</taxon>
        <taxon>Dorylinae</taxon>
        <taxon>Ooceraea</taxon>
    </lineage>
</organism>
<keyword evidence="3" id="KW-1185">Reference proteome</keyword>
<feature type="transmembrane region" description="Helical" evidence="1">
    <location>
        <begin position="175"/>
        <end position="195"/>
    </location>
</feature>
<feature type="transmembrane region" description="Helical" evidence="1">
    <location>
        <begin position="90"/>
        <end position="111"/>
    </location>
</feature>
<dbReference type="EMBL" id="KK107151">
    <property type="protein sequence ID" value="EZA57313.1"/>
    <property type="molecule type" value="Genomic_DNA"/>
</dbReference>
<proteinExistence type="predicted"/>
<keyword evidence="1" id="KW-1133">Transmembrane helix</keyword>
<evidence type="ECO:0000313" key="2">
    <source>
        <dbReference type="EMBL" id="EZA57313.1"/>
    </source>
</evidence>
<feature type="transmembrane region" description="Helical" evidence="1">
    <location>
        <begin position="216"/>
        <end position="234"/>
    </location>
</feature>
<dbReference type="AlphaFoldDB" id="A0A026WMZ3"/>
<feature type="transmembrane region" description="Helical" evidence="1">
    <location>
        <begin position="117"/>
        <end position="138"/>
    </location>
</feature>
<accession>A0A026WMZ3</accession>
<keyword evidence="1" id="KW-0472">Membrane</keyword>
<evidence type="ECO:0000313" key="3">
    <source>
        <dbReference type="Proteomes" id="UP000053097"/>
    </source>
</evidence>